<dbReference type="AlphaFoldDB" id="A0AAV9BX03"/>
<evidence type="ECO:0000313" key="2">
    <source>
        <dbReference type="EMBL" id="KAK1280771.1"/>
    </source>
</evidence>
<proteinExistence type="predicted"/>
<accession>A0AAV9BX03</accession>
<reference evidence="2" key="1">
    <citation type="journal article" date="2023" name="Nat. Commun.">
        <title>Diploid and tetraploid genomes of Acorus and the evolution of monocots.</title>
        <authorList>
            <person name="Ma L."/>
            <person name="Liu K.W."/>
            <person name="Li Z."/>
            <person name="Hsiao Y.Y."/>
            <person name="Qi Y."/>
            <person name="Fu T."/>
            <person name="Tang G.D."/>
            <person name="Zhang D."/>
            <person name="Sun W.H."/>
            <person name="Liu D.K."/>
            <person name="Li Y."/>
            <person name="Chen G.Z."/>
            <person name="Liu X.D."/>
            <person name="Liao X.Y."/>
            <person name="Jiang Y.T."/>
            <person name="Yu X."/>
            <person name="Hao Y."/>
            <person name="Huang J."/>
            <person name="Zhao X.W."/>
            <person name="Ke S."/>
            <person name="Chen Y.Y."/>
            <person name="Wu W.L."/>
            <person name="Hsu J.L."/>
            <person name="Lin Y.F."/>
            <person name="Huang M.D."/>
            <person name="Li C.Y."/>
            <person name="Huang L."/>
            <person name="Wang Z.W."/>
            <person name="Zhao X."/>
            <person name="Zhong W.Y."/>
            <person name="Peng D.H."/>
            <person name="Ahmad S."/>
            <person name="Lan S."/>
            <person name="Zhang J.S."/>
            <person name="Tsai W.C."/>
            <person name="Van de Peer Y."/>
            <person name="Liu Z.J."/>
        </authorList>
    </citation>
    <scope>NUCLEOTIDE SEQUENCE</scope>
    <source>
        <strain evidence="2">SCP</strain>
    </source>
</reference>
<feature type="region of interest" description="Disordered" evidence="1">
    <location>
        <begin position="36"/>
        <end position="95"/>
    </location>
</feature>
<dbReference type="EMBL" id="JAUJYN010000001">
    <property type="protein sequence ID" value="KAK1280771.1"/>
    <property type="molecule type" value="Genomic_DNA"/>
</dbReference>
<evidence type="ECO:0000313" key="3">
    <source>
        <dbReference type="Proteomes" id="UP001179952"/>
    </source>
</evidence>
<comment type="caution">
    <text evidence="2">The sequence shown here is derived from an EMBL/GenBank/DDBJ whole genome shotgun (WGS) entry which is preliminary data.</text>
</comment>
<reference evidence="2" key="2">
    <citation type="submission" date="2023-06" db="EMBL/GenBank/DDBJ databases">
        <authorList>
            <person name="Ma L."/>
            <person name="Liu K.-W."/>
            <person name="Li Z."/>
            <person name="Hsiao Y.-Y."/>
            <person name="Qi Y."/>
            <person name="Fu T."/>
            <person name="Tang G."/>
            <person name="Zhang D."/>
            <person name="Sun W.-H."/>
            <person name="Liu D.-K."/>
            <person name="Li Y."/>
            <person name="Chen G.-Z."/>
            <person name="Liu X.-D."/>
            <person name="Liao X.-Y."/>
            <person name="Jiang Y.-T."/>
            <person name="Yu X."/>
            <person name="Hao Y."/>
            <person name="Huang J."/>
            <person name="Zhao X.-W."/>
            <person name="Ke S."/>
            <person name="Chen Y.-Y."/>
            <person name="Wu W.-L."/>
            <person name="Hsu J.-L."/>
            <person name="Lin Y.-F."/>
            <person name="Huang M.-D."/>
            <person name="Li C.-Y."/>
            <person name="Huang L."/>
            <person name="Wang Z.-W."/>
            <person name="Zhao X."/>
            <person name="Zhong W.-Y."/>
            <person name="Peng D.-H."/>
            <person name="Ahmad S."/>
            <person name="Lan S."/>
            <person name="Zhang J.-S."/>
            <person name="Tsai W.-C."/>
            <person name="Van De Peer Y."/>
            <person name="Liu Z.-J."/>
        </authorList>
    </citation>
    <scope>NUCLEOTIDE SEQUENCE</scope>
    <source>
        <strain evidence="2">SCP</strain>
        <tissue evidence="2">Leaves</tissue>
    </source>
</reference>
<gene>
    <name evidence="2" type="ORF">QJS04_geneDACA021139</name>
</gene>
<evidence type="ECO:0000256" key="1">
    <source>
        <dbReference type="SAM" id="MobiDB-lite"/>
    </source>
</evidence>
<organism evidence="2 3">
    <name type="scientific">Acorus gramineus</name>
    <name type="common">Dwarf sweet flag</name>
    <dbReference type="NCBI Taxonomy" id="55184"/>
    <lineage>
        <taxon>Eukaryota</taxon>
        <taxon>Viridiplantae</taxon>
        <taxon>Streptophyta</taxon>
        <taxon>Embryophyta</taxon>
        <taxon>Tracheophyta</taxon>
        <taxon>Spermatophyta</taxon>
        <taxon>Magnoliopsida</taxon>
        <taxon>Liliopsida</taxon>
        <taxon>Acoraceae</taxon>
        <taxon>Acorus</taxon>
    </lineage>
</organism>
<dbReference type="Proteomes" id="UP001179952">
    <property type="component" value="Unassembled WGS sequence"/>
</dbReference>
<name>A0AAV9BX03_ACOGR</name>
<keyword evidence="3" id="KW-1185">Reference proteome</keyword>
<protein>
    <submittedName>
        <fullName evidence="2">Uncharacterized protein</fullName>
    </submittedName>
</protein>
<sequence>MGRPKLDICSEGITKVGYFEKTCYRGSSFVSSTKAIQGKSHDGLLSPTRAGPKFSPAKTGSRTALLGRDQFSPPRQGQIIKKKESGSKRSIPQGDYGSKQIIEQDVFSNGRGRHSKACKQDVEEIKAYRASFEFSADEIISTQNYVATSDAVDISFSVSPFANHKLDAEQCSCPEMINGIEKKQTTESILFNTKGLRSTSKRMANRVDHEAHNCCNRSGDYLSGMSLDEWVAPIPRLPYFTGLYEIENSARTLVDKHNIPCDTVTQQYHVSK</sequence>